<proteinExistence type="predicted"/>
<protein>
    <submittedName>
        <fullName evidence="2">Uncharacterized protein</fullName>
    </submittedName>
</protein>
<name>K0SU89_THAOC</name>
<evidence type="ECO:0000313" key="2">
    <source>
        <dbReference type="EMBL" id="EJK69968.1"/>
    </source>
</evidence>
<comment type="caution">
    <text evidence="2">The sequence shown here is derived from an EMBL/GenBank/DDBJ whole genome shotgun (WGS) entry which is preliminary data.</text>
</comment>
<evidence type="ECO:0000256" key="1">
    <source>
        <dbReference type="SAM" id="MobiDB-lite"/>
    </source>
</evidence>
<organism evidence="2 3">
    <name type="scientific">Thalassiosira oceanica</name>
    <name type="common">Marine diatom</name>
    <dbReference type="NCBI Taxonomy" id="159749"/>
    <lineage>
        <taxon>Eukaryota</taxon>
        <taxon>Sar</taxon>
        <taxon>Stramenopiles</taxon>
        <taxon>Ochrophyta</taxon>
        <taxon>Bacillariophyta</taxon>
        <taxon>Coscinodiscophyceae</taxon>
        <taxon>Thalassiosirophycidae</taxon>
        <taxon>Thalassiosirales</taxon>
        <taxon>Thalassiosiraceae</taxon>
        <taxon>Thalassiosira</taxon>
    </lineage>
</organism>
<gene>
    <name evidence="2" type="ORF">THAOC_08720</name>
</gene>
<feature type="compositionally biased region" description="Acidic residues" evidence="1">
    <location>
        <begin position="116"/>
        <end position="125"/>
    </location>
</feature>
<sequence>MARPARASARSLLSVCLASWAEVAPRPSRFLATPRLVSTNPLITDHCGSVFGGSWNSRGGDRKEVFPVPSGLMPPSDRRGPSLRDFSPARAGKKAVTKIAAYTRQRRCVGHGKNDVDDDDTDDDMQTAAAGRAPSPRGD</sequence>
<dbReference type="AlphaFoldDB" id="K0SU89"/>
<accession>K0SU89</accession>
<reference evidence="2 3" key="1">
    <citation type="journal article" date="2012" name="Genome Biol.">
        <title>Genome and low-iron response of an oceanic diatom adapted to chronic iron limitation.</title>
        <authorList>
            <person name="Lommer M."/>
            <person name="Specht M."/>
            <person name="Roy A.S."/>
            <person name="Kraemer L."/>
            <person name="Andreson R."/>
            <person name="Gutowska M.A."/>
            <person name="Wolf J."/>
            <person name="Bergner S.V."/>
            <person name="Schilhabel M.B."/>
            <person name="Klostermeier U.C."/>
            <person name="Beiko R.G."/>
            <person name="Rosenstiel P."/>
            <person name="Hippler M."/>
            <person name="Laroche J."/>
        </authorList>
    </citation>
    <scope>NUCLEOTIDE SEQUENCE [LARGE SCALE GENOMIC DNA]</scope>
    <source>
        <strain evidence="2 3">CCMP1005</strain>
    </source>
</reference>
<dbReference type="Proteomes" id="UP000266841">
    <property type="component" value="Unassembled WGS sequence"/>
</dbReference>
<keyword evidence="3" id="KW-1185">Reference proteome</keyword>
<dbReference type="EMBL" id="AGNL01009285">
    <property type="protein sequence ID" value="EJK69968.1"/>
    <property type="molecule type" value="Genomic_DNA"/>
</dbReference>
<evidence type="ECO:0000313" key="3">
    <source>
        <dbReference type="Proteomes" id="UP000266841"/>
    </source>
</evidence>
<feature type="region of interest" description="Disordered" evidence="1">
    <location>
        <begin position="53"/>
        <end position="139"/>
    </location>
</feature>
<feature type="non-terminal residue" evidence="2">
    <location>
        <position position="139"/>
    </location>
</feature>